<dbReference type="EMBL" id="CP032152">
    <property type="protein sequence ID" value="QLL29418.1"/>
    <property type="molecule type" value="Genomic_DNA"/>
</dbReference>
<dbReference type="AlphaFoldDB" id="A0A7D6JJ95"/>
<evidence type="ECO:0000313" key="2">
    <source>
        <dbReference type="Proteomes" id="UP000261812"/>
    </source>
</evidence>
<sequence length="397" mass="43995">MKQLLCLSNGHGEDAIASSILQALRHRCPDVELMALPLVGLGSAYTRLGIPLLQPGKILPSGGFIYMDLRQLWRDLRAGLLGLLGAQVRAIRDWQRLSAGHLLAVGDIVPLLVAYLTGGTYSFIGTAKSDYYLYDATGRPYRWGMGWAGSDYLPWERWLWRSPRCRGIFVRDELTAKGLRHLGYPVHYCGNPMMDLVMPPPAPSPFTTKTIVLLPGSRAPEAYRNWQQMLQALTPYADQPLTCLAAVSPSLDLRVLEQALEGWQPIASPLPQTTAWQLGQQQLILSSHHFREFLHWAEGGIALAGTATEQYVGLGKPVITFAGAGPQFTREFASRQKHLLGDSIFLLDNPQEAIPTLWQIWEEAALLARIAANGKERMGEPGASDRIAEQLLKILRD</sequence>
<reference evidence="2" key="1">
    <citation type="submission" date="2018-09" db="EMBL/GenBank/DDBJ databases">
        <title>Complete genome sequence of thermophilic cyanobacteria strain Thermosynechococcus elongatus PKUAC-SCTE542.</title>
        <authorList>
            <person name="Liang Y."/>
            <person name="Tang J."/>
            <person name="Daroch M."/>
        </authorList>
    </citation>
    <scope>NUCLEOTIDE SEQUENCE [LARGE SCALE GENOMIC DNA]</scope>
    <source>
        <strain evidence="2">E542</strain>
    </source>
</reference>
<dbReference type="InterPro" id="IPR019994">
    <property type="entry name" value="Lipid-A-disac_synthase-rel_put"/>
</dbReference>
<dbReference type="PANTHER" id="PTHR39517:SF1">
    <property type="entry name" value="LIPID-A-DISACCHARIDE SYNTHASE"/>
    <property type="match status" value="1"/>
</dbReference>
<proteinExistence type="predicted"/>
<dbReference type="SUPFAM" id="SSF53756">
    <property type="entry name" value="UDP-Glycosyltransferase/glycogen phosphorylase"/>
    <property type="match status" value="1"/>
</dbReference>
<accession>A0A7D6JJ95</accession>
<dbReference type="KEGG" id="tsq:D3A95_10585"/>
<dbReference type="PANTHER" id="PTHR39517">
    <property type="entry name" value="SLL0192 PROTEIN"/>
    <property type="match status" value="1"/>
</dbReference>
<organism evidence="1 2">
    <name type="scientific">Thermosynechococcus sichuanensis E542</name>
    <dbReference type="NCBI Taxonomy" id="2016101"/>
    <lineage>
        <taxon>Bacteria</taxon>
        <taxon>Bacillati</taxon>
        <taxon>Cyanobacteriota</taxon>
        <taxon>Cyanophyceae</taxon>
        <taxon>Acaryochloridales</taxon>
        <taxon>Thermosynechococcaceae</taxon>
        <taxon>Thermosynechococcus</taxon>
        <taxon>Thermosynechococcus sichuanensis</taxon>
    </lineage>
</organism>
<protein>
    <recommendedName>
        <fullName evidence="3">Lipid-A-disaccharide synthase</fullName>
    </recommendedName>
</protein>
<gene>
    <name evidence="1" type="ORF">D3A95_10585</name>
</gene>
<dbReference type="RefSeq" id="WP_181494955.1">
    <property type="nucleotide sequence ID" value="NZ_CP032152.1"/>
</dbReference>
<keyword evidence="2" id="KW-1185">Reference proteome</keyword>
<name>A0A7D6JJ95_9CYAN</name>
<dbReference type="NCBIfam" id="TIGR03492">
    <property type="entry name" value="lipid-A-disaccharide synthase-related protein"/>
    <property type="match status" value="1"/>
</dbReference>
<evidence type="ECO:0000313" key="1">
    <source>
        <dbReference type="EMBL" id="QLL29418.1"/>
    </source>
</evidence>
<dbReference type="Proteomes" id="UP000261812">
    <property type="component" value="Chromosome"/>
</dbReference>
<evidence type="ECO:0008006" key="3">
    <source>
        <dbReference type="Google" id="ProtNLM"/>
    </source>
</evidence>